<dbReference type="SUPFAM" id="SSF47336">
    <property type="entry name" value="ACP-like"/>
    <property type="match status" value="1"/>
</dbReference>
<name>A0A9X3AJ66_9PSEU</name>
<proteinExistence type="predicted"/>
<keyword evidence="3" id="KW-1185">Reference proteome</keyword>
<evidence type="ECO:0000313" key="3">
    <source>
        <dbReference type="Proteomes" id="UP001141259"/>
    </source>
</evidence>
<dbReference type="AlphaFoldDB" id="A0A9X3AJ66"/>
<dbReference type="Pfam" id="PF00550">
    <property type="entry name" value="PP-binding"/>
    <property type="match status" value="1"/>
</dbReference>
<dbReference type="EMBL" id="JANYMP010000034">
    <property type="protein sequence ID" value="MCS7483586.1"/>
    <property type="molecule type" value="Genomic_DNA"/>
</dbReference>
<reference evidence="2" key="1">
    <citation type="submission" date="2022-08" db="EMBL/GenBank/DDBJ databases">
        <authorList>
            <person name="Tistechok S."/>
            <person name="Samborskyy M."/>
            <person name="Roman I."/>
        </authorList>
    </citation>
    <scope>NUCLEOTIDE SEQUENCE</scope>
    <source>
        <strain evidence="2">DSM 103496</strain>
    </source>
</reference>
<accession>A0A9X3AJ66</accession>
<organism evidence="2 3">
    <name type="scientific">Umezawaea endophytica</name>
    <dbReference type="NCBI Taxonomy" id="1654476"/>
    <lineage>
        <taxon>Bacteria</taxon>
        <taxon>Bacillati</taxon>
        <taxon>Actinomycetota</taxon>
        <taxon>Actinomycetes</taxon>
        <taxon>Pseudonocardiales</taxon>
        <taxon>Pseudonocardiaceae</taxon>
        <taxon>Umezawaea</taxon>
    </lineage>
</organism>
<sequence>MTDVEAPAPRSVTAVAPRIKAVLGVVLGDDQLAATITDDTNIVDDLGLNSIQMINFLLALEDAFDVELEFEDLTFAQLESFPEICRFVVAAMPDEP</sequence>
<dbReference type="InterPro" id="IPR036736">
    <property type="entry name" value="ACP-like_sf"/>
</dbReference>
<gene>
    <name evidence="2" type="ORF">NZH93_42670</name>
</gene>
<feature type="domain" description="Carrier" evidence="1">
    <location>
        <begin position="13"/>
        <end position="92"/>
    </location>
</feature>
<evidence type="ECO:0000259" key="1">
    <source>
        <dbReference type="PROSITE" id="PS50075"/>
    </source>
</evidence>
<dbReference type="RefSeq" id="WP_259629043.1">
    <property type="nucleotide sequence ID" value="NZ_JANYMP010000034.1"/>
</dbReference>
<dbReference type="Gene3D" id="1.10.1200.10">
    <property type="entry name" value="ACP-like"/>
    <property type="match status" value="1"/>
</dbReference>
<protein>
    <submittedName>
        <fullName evidence="2">Phosphopantetheine-binding protein</fullName>
    </submittedName>
</protein>
<dbReference type="InterPro" id="IPR009081">
    <property type="entry name" value="PP-bd_ACP"/>
</dbReference>
<evidence type="ECO:0000313" key="2">
    <source>
        <dbReference type="EMBL" id="MCS7483586.1"/>
    </source>
</evidence>
<dbReference type="PROSITE" id="PS50075">
    <property type="entry name" value="CARRIER"/>
    <property type="match status" value="1"/>
</dbReference>
<comment type="caution">
    <text evidence="2">The sequence shown here is derived from an EMBL/GenBank/DDBJ whole genome shotgun (WGS) entry which is preliminary data.</text>
</comment>
<dbReference type="Proteomes" id="UP001141259">
    <property type="component" value="Unassembled WGS sequence"/>
</dbReference>